<keyword evidence="6" id="KW-1185">Reference proteome</keyword>
<dbReference type="InterPro" id="IPR013105">
    <property type="entry name" value="TPR_2"/>
</dbReference>
<protein>
    <recommendedName>
        <fullName evidence="7">CHAT domain-containing protein</fullName>
    </recommendedName>
</protein>
<evidence type="ECO:0000313" key="6">
    <source>
        <dbReference type="Proteomes" id="UP000297229"/>
    </source>
</evidence>
<dbReference type="EMBL" id="PQXM01001038">
    <property type="protein sequence ID" value="TGO64513.1"/>
    <property type="molecule type" value="Genomic_DNA"/>
</dbReference>
<reference evidence="5 6" key="1">
    <citation type="submission" date="2017-12" db="EMBL/GenBank/DDBJ databases">
        <title>Comparative genomics of Botrytis spp.</title>
        <authorList>
            <person name="Valero-Jimenez C.A."/>
            <person name="Tapia P."/>
            <person name="Veloso J."/>
            <person name="Silva-Moreno E."/>
            <person name="Staats M."/>
            <person name="Valdes J.H."/>
            <person name="Van Kan J.A.L."/>
        </authorList>
    </citation>
    <scope>NUCLEOTIDE SEQUENCE [LARGE SCALE GENOMIC DNA]</scope>
    <source>
        <strain evidence="5 6">Be9601</strain>
    </source>
</reference>
<feature type="compositionally biased region" description="Basic and acidic residues" evidence="4">
    <location>
        <begin position="913"/>
        <end position="941"/>
    </location>
</feature>
<dbReference type="PROSITE" id="PS50005">
    <property type="entry name" value="TPR"/>
    <property type="match status" value="1"/>
</dbReference>
<evidence type="ECO:0000256" key="3">
    <source>
        <dbReference type="PROSITE-ProRule" id="PRU00339"/>
    </source>
</evidence>
<gene>
    <name evidence="5" type="ORF">BELL_1040g00020</name>
</gene>
<proteinExistence type="predicted"/>
<evidence type="ECO:0000256" key="4">
    <source>
        <dbReference type="SAM" id="MobiDB-lite"/>
    </source>
</evidence>
<accession>A0A4Z1J5V5</accession>
<dbReference type="Proteomes" id="UP000297229">
    <property type="component" value="Unassembled WGS sequence"/>
</dbReference>
<dbReference type="Pfam" id="PF07719">
    <property type="entry name" value="TPR_2"/>
    <property type="match status" value="1"/>
</dbReference>
<keyword evidence="1" id="KW-0677">Repeat</keyword>
<dbReference type="STRING" id="278938.A0A4Z1J5V5"/>
<dbReference type="Pfam" id="PF13424">
    <property type="entry name" value="TPR_12"/>
    <property type="match status" value="1"/>
</dbReference>
<dbReference type="PANTHER" id="PTHR39596:SF2">
    <property type="entry name" value="HET DOMAIN PROTEIN (AFU_ORTHOLOGUE AFUA_1G17550)-RELATED"/>
    <property type="match status" value="1"/>
</dbReference>
<evidence type="ECO:0000256" key="1">
    <source>
        <dbReference type="ARBA" id="ARBA00022737"/>
    </source>
</evidence>
<dbReference type="PROSITE" id="PS50293">
    <property type="entry name" value="TPR_REGION"/>
    <property type="match status" value="1"/>
</dbReference>
<feature type="region of interest" description="Disordered" evidence="4">
    <location>
        <begin position="893"/>
        <end position="941"/>
    </location>
</feature>
<feature type="repeat" description="TPR" evidence="3">
    <location>
        <begin position="1098"/>
        <end position="1131"/>
    </location>
</feature>
<dbReference type="SMART" id="SM00028">
    <property type="entry name" value="TPR"/>
    <property type="match status" value="4"/>
</dbReference>
<evidence type="ECO:0000256" key="2">
    <source>
        <dbReference type="ARBA" id="ARBA00022803"/>
    </source>
</evidence>
<name>A0A4Z1J5V5_9HELO</name>
<dbReference type="InterPro" id="IPR011990">
    <property type="entry name" value="TPR-like_helical_dom_sf"/>
</dbReference>
<dbReference type="SUPFAM" id="SSF48452">
    <property type="entry name" value="TPR-like"/>
    <property type="match status" value="3"/>
</dbReference>
<feature type="compositionally biased region" description="Polar residues" evidence="4">
    <location>
        <begin position="1788"/>
        <end position="1804"/>
    </location>
</feature>
<organism evidence="5 6">
    <name type="scientific">Botrytis elliptica</name>
    <dbReference type="NCBI Taxonomy" id="278938"/>
    <lineage>
        <taxon>Eukaryota</taxon>
        <taxon>Fungi</taxon>
        <taxon>Dikarya</taxon>
        <taxon>Ascomycota</taxon>
        <taxon>Pezizomycotina</taxon>
        <taxon>Leotiomycetes</taxon>
        <taxon>Helotiales</taxon>
        <taxon>Sclerotiniaceae</taxon>
        <taxon>Botrytis</taxon>
    </lineage>
</organism>
<evidence type="ECO:0008006" key="7">
    <source>
        <dbReference type="Google" id="ProtNLM"/>
    </source>
</evidence>
<keyword evidence="2 3" id="KW-0802">TPR repeat</keyword>
<dbReference type="Gene3D" id="1.25.40.10">
    <property type="entry name" value="Tetratricopeptide repeat domain"/>
    <property type="match status" value="2"/>
</dbReference>
<comment type="caution">
    <text evidence="5">The sequence shown here is derived from an EMBL/GenBank/DDBJ whole genome shotgun (WGS) entry which is preliminary data.</text>
</comment>
<sequence length="1832" mass="206199">MGFLSQLAQVCVRSKLHNCKTKKCKETREAMAKWAPDCNWAKFGEWALVAMSCQAAMDDQQNRSRAHTHLAKSVTSCFAILKKFRDKEKYITPFLDGQGNDLPCSIELSGVFNIIYWMAGIQSQLGTGSADFSKWGHDFLPFRYTARTVQEAARSVGDLPLCKNRLWNLVNVSDRKHGDLPDIVAAIIRHKEYISHKGHEKCAPSKCQGAQMDSTKVVQLHKCVETYDNSQNDTAGPINCVQKLFPVELLLPNLELGKSTAWLCQGTQETIPGKGQDMSNEMHRLCSNSDPYIALSHVWSDGTGVGVKDAGSVNSCLFKYFASIATDLKCKGIWWDALSIPYDPKARSKALSVMHSNYANASYTVVHDQFLLNFPWSDDGGPCLALVLSTWFTRGWTALELAMSKSVKVLFKDAKTGKHIVKDLDQDILAHSPRASSRAHWLATSLIQRLRRPIDNVGDLVTILSPRSTSWVRDRTIIASLLAGVPDPDLSKGESEITRDILRYLGKIPSASLLHGKPTMNDSGGYSWSPATLDDLPVEFYRGSRSTDDTLGSMLEIDDSGAVWGLWDFREVVESDIMEPYGNDLAATLRVQLALEEWDKHILLMPPGSFTGTKALLVVPLAILKDGPTIKCRYFGTVIVRHDEKTKWMWTTQNIQLGGQEKGDRALKAGKVWEYLSSINDKSMFDKDEMVIKDNSEESSIGKMSESANRFGEWLRGGTEDLSTWLANDSATQESYPADLSHEALIKALETNNRSATRVLVKNNVMIDPAVVNFSVDQTVTKDKVQQDRNDKKLARGLTLLGDVYAENKLFERAIATYAFVLEGNWAKREEVKSSLPYRDIQLALGQSFMAVQRIASSNRLASHSKYTQVAEGLFAQILEVCERNGSYWSVEINNKRREPTRGQPPTSNPMADKQKDKSKLTTDDPGKTVNDLSKEIQDRRGDERKSTKWFQLELNAIAEMIALAASRYDFKTASEQCKRALRNFGDSIEDFEGFKPRWPDRRTQNTTSKKERDETVAAVYQRALKRLSSILKKHHPLLLVIRLHLGANYNLQSKYKQAEMHLNQVLSGLENQARPSIQGFNTHDSLAAFQDHHVLLALTKYHLGQTYMEQDRYDHARDKFNEALKLNPAGRPEGSELYYSTTLALCKSYLERDKVDADKALKLAVSVIVANQTEIVGSDPDWHLLMEANLSVARALRATGETNNIDEASKICEYTLNLAKEQGLFGEESNLDEADLASFYASLYEGKKLYEEAKSLRGSVRDIVSELEGPTSLSYFKCSNTLAKTLQKNGDFLTSVDKHDEAQIEFENAIAEFSAVFKGFKEILGEYATRTLRTCQTLGTLHLALGQMEKAREFYDQAYQGYRKRYGINHRYTSTAAHKLGSVCYQSCKFTQAKESFLTAYSGYKEDIKKKNFHKDITSVLIDLAETCAVLGGPDYEELAEKYYNQALTHLKDCGRDDMKHDVFRVKLKKGDLFRQQKKFPEAKKLILEAYQHFCDFDLSELNKDNVDNGNAIKRHDSVEQWEATLRWAELLLNLQQHEIEWEGSEDNPEELVRKAEKGLKDATSASHPLTIQAAVLLGEICLQKECKGGCEGEMELEAVINLCQKNLPPGAPMIIRAMDCLIHHWSKNAYNSKDVEKMQKSKWKALKDGYGIDTAPVMAQPCNPEFQVQQQEQFMPQPQYQQQNFEESLASLVQNILNLPFQALQGFSDGFNGGYNTLPQEDPPSLFQTTLDLPFQALQVFSDGFNEGYNEGYNTGFQENPPSPFQTTLDLPFQALRGFSDEFNEGDNTLPQEDPPSLSQTTLNSPFQAFQRFSDAFNEGYNEGYNAGFQ</sequence>
<dbReference type="PANTHER" id="PTHR39596">
    <property type="match status" value="1"/>
</dbReference>
<evidence type="ECO:0000313" key="5">
    <source>
        <dbReference type="EMBL" id="TGO64513.1"/>
    </source>
</evidence>
<feature type="region of interest" description="Disordered" evidence="4">
    <location>
        <begin position="1783"/>
        <end position="1804"/>
    </location>
</feature>
<dbReference type="InterPro" id="IPR019734">
    <property type="entry name" value="TPR_rpt"/>
</dbReference>